<dbReference type="InterPro" id="IPR044822">
    <property type="entry name" value="Myb_DNA-bind_4"/>
</dbReference>
<dbReference type="PANTHER" id="PTHR47211">
    <property type="entry name" value="TRIHELIX TRANSCRIPTION FACTOR ASR3"/>
    <property type="match status" value="1"/>
</dbReference>
<dbReference type="AlphaFoldDB" id="A0A5J9VEP7"/>
<feature type="compositionally biased region" description="Polar residues" evidence="1">
    <location>
        <begin position="270"/>
        <end position="279"/>
    </location>
</feature>
<dbReference type="EMBL" id="RWGY01000009">
    <property type="protein sequence ID" value="TVU34609.1"/>
    <property type="molecule type" value="Genomic_DNA"/>
</dbReference>
<organism evidence="3 4">
    <name type="scientific">Eragrostis curvula</name>
    <name type="common">weeping love grass</name>
    <dbReference type="NCBI Taxonomy" id="38414"/>
    <lineage>
        <taxon>Eukaryota</taxon>
        <taxon>Viridiplantae</taxon>
        <taxon>Streptophyta</taxon>
        <taxon>Embryophyta</taxon>
        <taxon>Tracheophyta</taxon>
        <taxon>Spermatophyta</taxon>
        <taxon>Magnoliopsida</taxon>
        <taxon>Liliopsida</taxon>
        <taxon>Poales</taxon>
        <taxon>Poaceae</taxon>
        <taxon>PACMAD clade</taxon>
        <taxon>Chloridoideae</taxon>
        <taxon>Eragrostideae</taxon>
        <taxon>Eragrostidinae</taxon>
        <taxon>Eragrostis</taxon>
    </lineage>
</organism>
<protein>
    <recommendedName>
        <fullName evidence="2">Myb-like domain-containing protein</fullName>
    </recommendedName>
</protein>
<keyword evidence="4" id="KW-1185">Reference proteome</keyword>
<dbReference type="Pfam" id="PF13837">
    <property type="entry name" value="Myb_DNA-bind_4"/>
    <property type="match status" value="1"/>
</dbReference>
<dbReference type="PANTHER" id="PTHR47211:SF2">
    <property type="entry name" value="TRIHELIX TRANSCRIPTION FACTOR ASR3"/>
    <property type="match status" value="1"/>
</dbReference>
<evidence type="ECO:0000256" key="1">
    <source>
        <dbReference type="SAM" id="MobiDB-lite"/>
    </source>
</evidence>
<reference evidence="3 4" key="1">
    <citation type="journal article" date="2019" name="Sci. Rep.">
        <title>A high-quality genome of Eragrostis curvula grass provides insights into Poaceae evolution and supports new strategies to enhance forage quality.</title>
        <authorList>
            <person name="Carballo J."/>
            <person name="Santos B.A.C.M."/>
            <person name="Zappacosta D."/>
            <person name="Garbus I."/>
            <person name="Selva J.P."/>
            <person name="Gallo C.A."/>
            <person name="Diaz A."/>
            <person name="Albertini E."/>
            <person name="Caccamo M."/>
            <person name="Echenique V."/>
        </authorList>
    </citation>
    <scope>NUCLEOTIDE SEQUENCE [LARGE SCALE GENOMIC DNA]</scope>
    <source>
        <strain evidence="4">cv. Victoria</strain>
        <tissue evidence="3">Leaf</tissue>
    </source>
</reference>
<evidence type="ECO:0000313" key="3">
    <source>
        <dbReference type="EMBL" id="TVU34609.1"/>
    </source>
</evidence>
<feature type="non-terminal residue" evidence="3">
    <location>
        <position position="1"/>
    </location>
</feature>
<sequence length="363" mass="39535">MYYDEMPSAVQVSILADLCSLRKFASFNFEINGQEKQLINPSRGWGEALENPGTWKSMIPANENSPPVEAAAAAAPSTPRSRLPRWTRHETLVLIQARRAMERRGPQQQLVRPRPKWAAVSAYCRRHGVERGPMQCRKRWGNLSWDLKKIVAWEGKATGAGDGGEPQQHESFWDMRGEERRARLLPSSFDREVYDAIVCGTPAAAAGEDAAAAVMPDFGEEMDGAYEQQPPIMVMPISARRYEPPPASSEHECSNPVTESAKKAGGAASDKNSTSQQNNVGGGLKDSDATFVAGAEGVAAGTPAATVSIGKQVIEALERGNRALLQQLEAQKSNWDADREQRTALLAALDRLGDAVTRIADKL</sequence>
<comment type="caution">
    <text evidence="3">The sequence shown here is derived from an EMBL/GenBank/DDBJ whole genome shotgun (WGS) entry which is preliminary data.</text>
</comment>
<name>A0A5J9VEP7_9POAL</name>
<evidence type="ECO:0000259" key="2">
    <source>
        <dbReference type="PROSITE" id="PS50090"/>
    </source>
</evidence>
<dbReference type="OrthoDB" id="1865198at2759"/>
<dbReference type="PROSITE" id="PS50090">
    <property type="entry name" value="MYB_LIKE"/>
    <property type="match status" value="1"/>
</dbReference>
<feature type="region of interest" description="Disordered" evidence="1">
    <location>
        <begin position="241"/>
        <end position="284"/>
    </location>
</feature>
<accession>A0A5J9VEP7</accession>
<proteinExistence type="predicted"/>
<gene>
    <name evidence="3" type="ORF">EJB05_16446</name>
</gene>
<evidence type="ECO:0000313" key="4">
    <source>
        <dbReference type="Proteomes" id="UP000324897"/>
    </source>
</evidence>
<feature type="domain" description="Myb-like" evidence="2">
    <location>
        <begin position="78"/>
        <end position="144"/>
    </location>
</feature>
<dbReference type="Proteomes" id="UP000324897">
    <property type="component" value="Unassembled WGS sequence"/>
</dbReference>
<dbReference type="InterPro" id="IPR001005">
    <property type="entry name" value="SANT/Myb"/>
</dbReference>
<dbReference type="Gramene" id="TVU34609">
    <property type="protein sequence ID" value="TVU34609"/>
    <property type="gene ID" value="EJB05_16446"/>
</dbReference>
<dbReference type="Gene3D" id="1.10.10.60">
    <property type="entry name" value="Homeodomain-like"/>
    <property type="match status" value="1"/>
</dbReference>